<keyword evidence="3 6" id="KW-0812">Transmembrane</keyword>
<keyword evidence="5 6" id="KW-0472">Membrane</keyword>
<comment type="similarity">
    <text evidence="2">Belongs to the nematode receptor-like protein srd family.</text>
</comment>
<sequence length="328" mass="37733">MDRLKFPTDEKVLETILISSHSIFGLISVAVNAYALYKALLASIHILGAYKLILINQAIVNLVLAACVLFLQLRIFITPFGSVYAVLGLASFTNHLIAFLAYLMFSSLFLDYYFLLVIAMFYNCHWIHKGRYTTKHIVSFLLLAGILSSVDFILSAFLFYENESESRELFWEKSHETVLNRHMVFAVRVHEDIFDIVVNYTDAVAMVVCIAFLIFLRYRIRVYVRRTDQRLTYIQKHLVNLIVIQAVIIIVFILLPSVFYFLFYEQLRKASCDCLMSITTAISLFILPLFTILMLKTVRHVQRLHDEDSNSVSVVPSTNEPERPSTSA</sequence>
<protein>
    <submittedName>
        <fullName evidence="7">Uncharacterized protein</fullName>
    </submittedName>
</protein>
<dbReference type="Proteomes" id="UP000614601">
    <property type="component" value="Unassembled WGS sequence"/>
</dbReference>
<keyword evidence="4 6" id="KW-1133">Transmembrane helix</keyword>
<evidence type="ECO:0000256" key="5">
    <source>
        <dbReference type="ARBA" id="ARBA00023136"/>
    </source>
</evidence>
<feature type="transmembrane region" description="Helical" evidence="6">
    <location>
        <begin position="197"/>
        <end position="218"/>
    </location>
</feature>
<dbReference type="AlphaFoldDB" id="A0A811LDB1"/>
<name>A0A811LDB1_9BILA</name>
<dbReference type="OrthoDB" id="10390953at2759"/>
<feature type="transmembrane region" description="Helical" evidence="6">
    <location>
        <begin position="238"/>
        <end position="263"/>
    </location>
</feature>
<feature type="transmembrane region" description="Helical" evidence="6">
    <location>
        <begin position="140"/>
        <end position="160"/>
    </location>
</feature>
<dbReference type="SUPFAM" id="SSF81321">
    <property type="entry name" value="Family A G protein-coupled receptor-like"/>
    <property type="match status" value="1"/>
</dbReference>
<organism evidence="7 8">
    <name type="scientific">Bursaphelenchus okinawaensis</name>
    <dbReference type="NCBI Taxonomy" id="465554"/>
    <lineage>
        <taxon>Eukaryota</taxon>
        <taxon>Metazoa</taxon>
        <taxon>Ecdysozoa</taxon>
        <taxon>Nematoda</taxon>
        <taxon>Chromadorea</taxon>
        <taxon>Rhabditida</taxon>
        <taxon>Tylenchina</taxon>
        <taxon>Tylenchomorpha</taxon>
        <taxon>Aphelenchoidea</taxon>
        <taxon>Aphelenchoididae</taxon>
        <taxon>Bursaphelenchus</taxon>
    </lineage>
</organism>
<reference evidence="7" key="1">
    <citation type="submission" date="2020-09" db="EMBL/GenBank/DDBJ databases">
        <authorList>
            <person name="Kikuchi T."/>
        </authorList>
    </citation>
    <scope>NUCLEOTIDE SEQUENCE</scope>
    <source>
        <strain evidence="7">SH1</strain>
    </source>
</reference>
<dbReference type="InterPro" id="IPR050920">
    <property type="entry name" value="Nematode_rcpt-like_delta"/>
</dbReference>
<dbReference type="InterPro" id="IPR019421">
    <property type="entry name" value="7TM_GPCR_serpentine_rcpt_Srd"/>
</dbReference>
<dbReference type="PANTHER" id="PTHR22945:SF40">
    <property type="entry name" value="SERPENTINE RECEPTOR, CLASS D (DELTA)-RELATED"/>
    <property type="match status" value="1"/>
</dbReference>
<evidence type="ECO:0000256" key="4">
    <source>
        <dbReference type="ARBA" id="ARBA00022989"/>
    </source>
</evidence>
<evidence type="ECO:0000313" key="7">
    <source>
        <dbReference type="EMBL" id="CAD5227398.1"/>
    </source>
</evidence>
<dbReference type="Pfam" id="PF10317">
    <property type="entry name" value="7TM_GPCR_Srd"/>
    <property type="match status" value="1"/>
</dbReference>
<comment type="subcellular location">
    <subcellularLocation>
        <location evidence="1">Membrane</location>
        <topology evidence="1">Multi-pass membrane protein</topology>
    </subcellularLocation>
</comment>
<evidence type="ECO:0000256" key="3">
    <source>
        <dbReference type="ARBA" id="ARBA00022692"/>
    </source>
</evidence>
<dbReference type="EMBL" id="CAJFDH010000006">
    <property type="protein sequence ID" value="CAD5227398.1"/>
    <property type="molecule type" value="Genomic_DNA"/>
</dbReference>
<evidence type="ECO:0000313" key="8">
    <source>
        <dbReference type="Proteomes" id="UP000614601"/>
    </source>
</evidence>
<feature type="transmembrane region" description="Helical" evidence="6">
    <location>
        <begin position="49"/>
        <end position="71"/>
    </location>
</feature>
<dbReference type="PANTHER" id="PTHR22945">
    <property type="entry name" value="SERPENTINE RECEPTOR, CLASS D DELTA"/>
    <property type="match status" value="1"/>
</dbReference>
<comment type="caution">
    <text evidence="7">The sequence shown here is derived from an EMBL/GenBank/DDBJ whole genome shotgun (WGS) entry which is preliminary data.</text>
</comment>
<evidence type="ECO:0000256" key="6">
    <source>
        <dbReference type="SAM" id="Phobius"/>
    </source>
</evidence>
<evidence type="ECO:0000256" key="1">
    <source>
        <dbReference type="ARBA" id="ARBA00004141"/>
    </source>
</evidence>
<proteinExistence type="inferred from homology"/>
<keyword evidence="8" id="KW-1185">Reference proteome</keyword>
<accession>A0A811LDB1</accession>
<gene>
    <name evidence="7" type="ORF">BOKJ2_LOCUS12153</name>
</gene>
<evidence type="ECO:0000256" key="2">
    <source>
        <dbReference type="ARBA" id="ARBA00009166"/>
    </source>
</evidence>
<dbReference type="Proteomes" id="UP000783686">
    <property type="component" value="Unassembled WGS sequence"/>
</dbReference>
<feature type="transmembrane region" description="Helical" evidence="6">
    <location>
        <begin position="275"/>
        <end position="295"/>
    </location>
</feature>
<feature type="transmembrane region" description="Helical" evidence="6">
    <location>
        <begin position="12"/>
        <end position="37"/>
    </location>
</feature>
<dbReference type="EMBL" id="CAJFCW020000006">
    <property type="protein sequence ID" value="CAG9123164.1"/>
    <property type="molecule type" value="Genomic_DNA"/>
</dbReference>
<dbReference type="GO" id="GO:0016020">
    <property type="term" value="C:membrane"/>
    <property type="evidence" value="ECO:0007669"/>
    <property type="project" value="UniProtKB-SubCell"/>
</dbReference>